<keyword evidence="3" id="KW-1185">Reference proteome</keyword>
<gene>
    <name evidence="2" type="ORF">SAMN02745163_00896</name>
</gene>
<dbReference type="Proteomes" id="UP000184310">
    <property type="component" value="Unassembled WGS sequence"/>
</dbReference>
<reference evidence="2 3" key="1">
    <citation type="submission" date="2016-11" db="EMBL/GenBank/DDBJ databases">
        <authorList>
            <person name="Jaros S."/>
            <person name="Januszkiewicz K."/>
            <person name="Wedrychowicz H."/>
        </authorList>
    </citation>
    <scope>NUCLEOTIDE SEQUENCE [LARGE SCALE GENOMIC DNA]</scope>
    <source>
        <strain evidence="2 3">DSM 21758</strain>
    </source>
</reference>
<organism evidence="2 3">
    <name type="scientific">Clostridium cavendishii DSM 21758</name>
    <dbReference type="NCBI Taxonomy" id="1121302"/>
    <lineage>
        <taxon>Bacteria</taxon>
        <taxon>Bacillati</taxon>
        <taxon>Bacillota</taxon>
        <taxon>Clostridia</taxon>
        <taxon>Eubacteriales</taxon>
        <taxon>Clostridiaceae</taxon>
        <taxon>Clostridium</taxon>
    </lineage>
</organism>
<dbReference type="InterPro" id="IPR011042">
    <property type="entry name" value="6-blade_b-propeller_TolB-like"/>
</dbReference>
<dbReference type="Gene3D" id="2.120.10.30">
    <property type="entry name" value="TolB, C-terminal domain"/>
    <property type="match status" value="1"/>
</dbReference>
<dbReference type="AlphaFoldDB" id="A0A1M6EMV0"/>
<feature type="transmembrane region" description="Helical" evidence="1">
    <location>
        <begin position="411"/>
        <end position="431"/>
    </location>
</feature>
<dbReference type="PROSITE" id="PS51257">
    <property type="entry name" value="PROKAR_LIPOPROTEIN"/>
    <property type="match status" value="1"/>
</dbReference>
<dbReference type="InterPro" id="IPR011041">
    <property type="entry name" value="Quinoprot_gluc/sorb_DH_b-prop"/>
</dbReference>
<sequence>MKRYLYLILIIILSCVGGFGVYKLKVNFGLDTINNKLTYDLIYKGITGAEAVTFGNNGEFYIAMQSEIIKATEGGVSESIIKDNDLSICSIAFYKNKIYFVSNTTLYFYDLTKKEKKIVLNNIPNYGDYKKSKLLLSGDSLFLTIGAATNSGVVGDDNDWKKTTNSYDLTPKPITLSGKSSGGDNNGIFLPYGNKGSKGQVIGASPLGNATIIKINLLNNNHELYAWGVRNVEGIDSSSTGNIYAVVGGIEERGLRPVYGDKDYIYEIKGGARWYGWPDYSGGDPVDSPRFRQEGKPKTYLALENPPTINPEAPIYQHSAVKNLYCLAIDKSGNILKKDSMFVYDDLQKEVLNISIEGIIERVIKVSKASNINDIKIQNSKVYMLDGKNGYLYSVYKKTDELNMNLSKTNLIYLLSLTIILIGVFVVKLVFTKGNKK</sequence>
<dbReference type="RefSeq" id="WP_072985479.1">
    <property type="nucleotide sequence ID" value="NZ_FQZB01000005.1"/>
</dbReference>
<proteinExistence type="predicted"/>
<dbReference type="SUPFAM" id="SSF50952">
    <property type="entry name" value="Soluble quinoprotein glucose dehydrogenase"/>
    <property type="match status" value="1"/>
</dbReference>
<accession>A0A1M6EMV0</accession>
<dbReference type="STRING" id="1121302.SAMN02745163_00896"/>
<keyword evidence="1" id="KW-0812">Transmembrane</keyword>
<evidence type="ECO:0008006" key="4">
    <source>
        <dbReference type="Google" id="ProtNLM"/>
    </source>
</evidence>
<keyword evidence="1" id="KW-0472">Membrane</keyword>
<name>A0A1M6EMV0_9CLOT</name>
<protein>
    <recommendedName>
        <fullName evidence="4">Glucose / Sorbosone dehydrogenase</fullName>
    </recommendedName>
</protein>
<evidence type="ECO:0000256" key="1">
    <source>
        <dbReference type="SAM" id="Phobius"/>
    </source>
</evidence>
<dbReference type="OrthoDB" id="9770043at2"/>
<keyword evidence="1" id="KW-1133">Transmembrane helix</keyword>
<evidence type="ECO:0000313" key="2">
    <source>
        <dbReference type="EMBL" id="SHI86877.1"/>
    </source>
</evidence>
<evidence type="ECO:0000313" key="3">
    <source>
        <dbReference type="Proteomes" id="UP000184310"/>
    </source>
</evidence>
<dbReference type="EMBL" id="FQZB01000005">
    <property type="protein sequence ID" value="SHI86877.1"/>
    <property type="molecule type" value="Genomic_DNA"/>
</dbReference>